<dbReference type="GO" id="GO:0070552">
    <property type="term" value="C:BRISC complex"/>
    <property type="evidence" value="ECO:0007669"/>
    <property type="project" value="InterPro"/>
</dbReference>
<dbReference type="GO" id="GO:0006281">
    <property type="term" value="P:DNA repair"/>
    <property type="evidence" value="ECO:0007669"/>
    <property type="project" value="UniProtKB-KW"/>
</dbReference>
<dbReference type="InterPro" id="IPR026126">
    <property type="entry name" value="BABAM1"/>
</dbReference>
<proteinExistence type="predicted"/>
<comment type="subcellular location">
    <subcellularLocation>
        <location evidence="1">Nucleus</location>
    </subcellularLocation>
</comment>
<keyword evidence="7" id="KW-1133">Transmembrane helix</keyword>
<name>A0A6A1W6N7_9ROSI</name>
<dbReference type="CDD" id="cd21502">
    <property type="entry name" value="vWA_BABAM1"/>
    <property type="match status" value="1"/>
</dbReference>
<keyword evidence="9" id="KW-1185">Reference proteome</keyword>
<evidence type="ECO:0000256" key="6">
    <source>
        <dbReference type="SAM" id="MobiDB-lite"/>
    </source>
</evidence>
<protein>
    <recommendedName>
        <fullName evidence="10">BRISC and BRCA1-A complex member 1</fullName>
    </recommendedName>
</protein>
<keyword evidence="2" id="KW-0963">Cytoplasm</keyword>
<dbReference type="PANTHER" id="PTHR15660">
    <property type="entry name" value="BRISC AND BRCA1-A COMPLEX MEMBER 1"/>
    <property type="match status" value="1"/>
</dbReference>
<keyword evidence="5" id="KW-0539">Nucleus</keyword>
<organism evidence="8 9">
    <name type="scientific">Morella rubra</name>
    <name type="common">Chinese bayberry</name>
    <dbReference type="NCBI Taxonomy" id="262757"/>
    <lineage>
        <taxon>Eukaryota</taxon>
        <taxon>Viridiplantae</taxon>
        <taxon>Streptophyta</taxon>
        <taxon>Embryophyta</taxon>
        <taxon>Tracheophyta</taxon>
        <taxon>Spermatophyta</taxon>
        <taxon>Magnoliopsida</taxon>
        <taxon>eudicotyledons</taxon>
        <taxon>Gunneridae</taxon>
        <taxon>Pentapetalae</taxon>
        <taxon>rosids</taxon>
        <taxon>fabids</taxon>
        <taxon>Fagales</taxon>
        <taxon>Myricaceae</taxon>
        <taxon>Morella</taxon>
    </lineage>
</organism>
<comment type="caution">
    <text evidence="8">The sequence shown here is derived from an EMBL/GenBank/DDBJ whole genome shotgun (WGS) entry which is preliminary data.</text>
</comment>
<accession>A0A6A1W6N7</accession>
<feature type="region of interest" description="Disordered" evidence="6">
    <location>
        <begin position="316"/>
        <end position="338"/>
    </location>
</feature>
<gene>
    <name evidence="8" type="ORF">CJ030_MR3G005766</name>
</gene>
<evidence type="ECO:0000256" key="4">
    <source>
        <dbReference type="ARBA" id="ARBA00023204"/>
    </source>
</evidence>
<keyword evidence="7" id="KW-0812">Transmembrane</keyword>
<dbReference type="AlphaFoldDB" id="A0A6A1W6N7"/>
<dbReference type="Proteomes" id="UP000516437">
    <property type="component" value="Chromosome 3"/>
</dbReference>
<feature type="transmembrane region" description="Helical" evidence="7">
    <location>
        <begin position="118"/>
        <end position="144"/>
    </location>
</feature>
<evidence type="ECO:0000256" key="7">
    <source>
        <dbReference type="SAM" id="Phobius"/>
    </source>
</evidence>
<evidence type="ECO:0000256" key="2">
    <source>
        <dbReference type="ARBA" id="ARBA00022490"/>
    </source>
</evidence>
<keyword evidence="4" id="KW-0234">DNA repair</keyword>
<dbReference type="GO" id="GO:0045739">
    <property type="term" value="P:positive regulation of DNA repair"/>
    <property type="evidence" value="ECO:0007669"/>
    <property type="project" value="InterPro"/>
</dbReference>
<evidence type="ECO:0000256" key="3">
    <source>
        <dbReference type="ARBA" id="ARBA00022763"/>
    </source>
</evidence>
<sequence>MEGIEGERSEGSRYALKPTRISNEDILLCVDVDAESLVEMKSTGPNGRPLTRLDSIKQAILLFINAKLSINPEHRFAFASLSKSASWRAHVRYLYCILVIFQIKEEQREEEIGKGKMLLLLKLVSSFWVAVLVEIPALLSALLIGGKNASMDIISDPEIFWVPSIMKLRKDFSSEVECAIAALRGLAATSSCGPADLTSLFRVAAHEAKKSRAQNRIFRVILIYCRSSAKPQHQWPVNQKLFTLDVLYLHDKPGPDNCPQEVYDALVDALEHVSEYEGYIHESGQGLARVLFRHMCVLLSHPQQRCPQEYVDIPKSLTKKTPTPESMPAEDSIPVSSQ</sequence>
<evidence type="ECO:0008006" key="10">
    <source>
        <dbReference type="Google" id="ProtNLM"/>
    </source>
</evidence>
<evidence type="ECO:0000313" key="9">
    <source>
        <dbReference type="Proteomes" id="UP000516437"/>
    </source>
</evidence>
<keyword evidence="3" id="KW-0227">DNA damage</keyword>
<reference evidence="8 9" key="1">
    <citation type="journal article" date="2019" name="Plant Biotechnol. J.">
        <title>The red bayberry genome and genetic basis of sex determination.</title>
        <authorList>
            <person name="Jia H.M."/>
            <person name="Jia H.J."/>
            <person name="Cai Q.L."/>
            <person name="Wang Y."/>
            <person name="Zhao H.B."/>
            <person name="Yang W.F."/>
            <person name="Wang G.Y."/>
            <person name="Li Y.H."/>
            <person name="Zhan D.L."/>
            <person name="Shen Y.T."/>
            <person name="Niu Q.F."/>
            <person name="Chang L."/>
            <person name="Qiu J."/>
            <person name="Zhao L."/>
            <person name="Xie H.B."/>
            <person name="Fu W.Y."/>
            <person name="Jin J."/>
            <person name="Li X.W."/>
            <person name="Jiao Y."/>
            <person name="Zhou C.C."/>
            <person name="Tu T."/>
            <person name="Chai C.Y."/>
            <person name="Gao J.L."/>
            <person name="Fan L.J."/>
            <person name="van de Weg E."/>
            <person name="Wang J.Y."/>
            <person name="Gao Z.S."/>
        </authorList>
    </citation>
    <scope>NUCLEOTIDE SEQUENCE [LARGE SCALE GENOMIC DNA]</scope>
    <source>
        <tissue evidence="8">Leaves</tissue>
    </source>
</reference>
<dbReference type="OrthoDB" id="547311at2759"/>
<evidence type="ECO:0000313" key="8">
    <source>
        <dbReference type="EMBL" id="KAB1219757.1"/>
    </source>
</evidence>
<evidence type="ECO:0000256" key="1">
    <source>
        <dbReference type="ARBA" id="ARBA00004123"/>
    </source>
</evidence>
<dbReference type="EMBL" id="RXIC02000021">
    <property type="protein sequence ID" value="KAB1219757.1"/>
    <property type="molecule type" value="Genomic_DNA"/>
</dbReference>
<dbReference type="PANTHER" id="PTHR15660:SF1">
    <property type="entry name" value="BRISC AND BRCA1-A COMPLEX MEMBER 1"/>
    <property type="match status" value="1"/>
</dbReference>
<keyword evidence="7" id="KW-0472">Membrane</keyword>
<evidence type="ECO:0000256" key="5">
    <source>
        <dbReference type="ARBA" id="ARBA00023242"/>
    </source>
</evidence>